<dbReference type="AlphaFoldDB" id="A0A395M4X9"/>
<comment type="caution">
    <text evidence="10">The sequence shown here is derived from an EMBL/GenBank/DDBJ whole genome shotgun (WGS) entry which is preliminary data.</text>
</comment>
<protein>
    <submittedName>
        <fullName evidence="10">TonB-dependent receptor</fullName>
    </submittedName>
</protein>
<dbReference type="InterPro" id="IPR036942">
    <property type="entry name" value="Beta-barrel_TonB_sf"/>
</dbReference>
<comment type="subcellular location">
    <subcellularLocation>
        <location evidence="1 8">Cell outer membrane</location>
        <topology evidence="1 8">Multi-pass membrane protein</topology>
    </subcellularLocation>
</comment>
<evidence type="ECO:0000256" key="5">
    <source>
        <dbReference type="ARBA" id="ARBA00023077"/>
    </source>
</evidence>
<accession>A0A395M4X9</accession>
<feature type="domain" description="TonB-dependent receptor-like beta-barrel" evidence="9">
    <location>
        <begin position="93"/>
        <end position="561"/>
    </location>
</feature>
<name>A0A395M4X9_9BACT</name>
<keyword evidence="3 8" id="KW-1134">Transmembrane beta strand</keyword>
<evidence type="ECO:0000256" key="3">
    <source>
        <dbReference type="ARBA" id="ARBA00022452"/>
    </source>
</evidence>
<comment type="similarity">
    <text evidence="8">Belongs to the TonB-dependent receptor family.</text>
</comment>
<keyword evidence="2 8" id="KW-0813">Transport</keyword>
<keyword evidence="4 8" id="KW-0812">Transmembrane</keyword>
<dbReference type="EMBL" id="PHFL01000012">
    <property type="protein sequence ID" value="RFM24994.1"/>
    <property type="molecule type" value="Genomic_DNA"/>
</dbReference>
<reference evidence="10 11" key="1">
    <citation type="journal article" date="2011" name="ISME J.">
        <title>Community ecology of hot spring cyanobacterial mats: predominant populations and their functional potential.</title>
        <authorList>
            <person name="Klatt C.G."/>
            <person name="Wood J.M."/>
            <person name="Rusch D.B."/>
            <person name="Bateson M.M."/>
            <person name="Hamamura N."/>
            <person name="Heidelberg J.F."/>
            <person name="Grossman A.R."/>
            <person name="Bhaya D."/>
            <person name="Cohan F.M."/>
            <person name="Kuhl M."/>
            <person name="Bryant D.A."/>
            <person name="Ward D.M."/>
        </authorList>
    </citation>
    <scope>NUCLEOTIDE SEQUENCE [LARGE SCALE GENOMIC DNA]</scope>
    <source>
        <strain evidence="10">OS</strain>
    </source>
</reference>
<evidence type="ECO:0000256" key="4">
    <source>
        <dbReference type="ARBA" id="ARBA00022692"/>
    </source>
</evidence>
<evidence type="ECO:0000259" key="9">
    <source>
        <dbReference type="Pfam" id="PF00593"/>
    </source>
</evidence>
<dbReference type="PROSITE" id="PS52016">
    <property type="entry name" value="TONB_DEPENDENT_REC_3"/>
    <property type="match status" value="1"/>
</dbReference>
<sequence length="595" mass="67567">MERIEVVRGAASLQYGTQFGGMLNFVFKRGNPDKPFEFFSRQTGGSFGLFSSFNSIGGTVQDLNYYGFYQFKRGDGWRPNSEFDQHTAYFSSRYTLGEKLTLSADYTFMHYLARQPGGLTDAQFAVNPRQSLRPRNWFQVDWNVASLTADYFFSPTTQLNSRFYLLASGRDALGNLERITYNDMTPRRDGTFNRTLIKATFRNLANETRLIHRYKFLGNQSTVLVGVRAFHGTTTQTQGDADSTANPTFQFLNPNNPENSDFRFPNRNYSAFLENIFVITPKLTLTPGVRYENIQTSATGFYQQISYDGAGNIVGKLRKTENRSRGRAFVFFGIGASYTPSESAELYANISQNYRSITFSDLRIVNPNFAVDPNIQDERGYNADLGLRGNYKGLIYYDFTLFYLRYDNQIGLLLKNDQPPLFLPYRLRTNIADSRTYGIETMIEADLYGLLFGYSPSTSVSLFSNVALLDARYINTDEPSIRNRKVELVPPITLRAGTTLRHKTFQTTVQISYIGEHFTDATNAVRTSTAVNGIIPSYWVMDISARYQASWFELETGVNNLTDNFYFTRRADGYPGPGIIPSDGRSVYLTLGVRL</sequence>
<keyword evidence="5" id="KW-0798">TonB box</keyword>
<dbReference type="Gene3D" id="2.40.170.20">
    <property type="entry name" value="TonB-dependent receptor, beta-barrel domain"/>
    <property type="match status" value="1"/>
</dbReference>
<evidence type="ECO:0000256" key="1">
    <source>
        <dbReference type="ARBA" id="ARBA00004571"/>
    </source>
</evidence>
<evidence type="ECO:0000256" key="2">
    <source>
        <dbReference type="ARBA" id="ARBA00022448"/>
    </source>
</evidence>
<keyword evidence="6 8" id="KW-0472">Membrane</keyword>
<dbReference type="GO" id="GO:0033214">
    <property type="term" value="P:siderophore-iron import into cell"/>
    <property type="evidence" value="ECO:0007669"/>
    <property type="project" value="TreeGrafter"/>
</dbReference>
<dbReference type="SUPFAM" id="SSF56935">
    <property type="entry name" value="Porins"/>
    <property type="match status" value="1"/>
</dbReference>
<dbReference type="PANTHER" id="PTHR30442">
    <property type="entry name" value="IRON III DICITRATE TRANSPORT PROTEIN FECA"/>
    <property type="match status" value="1"/>
</dbReference>
<dbReference type="Proteomes" id="UP000266389">
    <property type="component" value="Unassembled WGS sequence"/>
</dbReference>
<evidence type="ECO:0000256" key="7">
    <source>
        <dbReference type="ARBA" id="ARBA00023237"/>
    </source>
</evidence>
<dbReference type="InterPro" id="IPR039426">
    <property type="entry name" value="TonB-dep_rcpt-like"/>
</dbReference>
<evidence type="ECO:0000256" key="8">
    <source>
        <dbReference type="PROSITE-ProRule" id="PRU01360"/>
    </source>
</evidence>
<evidence type="ECO:0000313" key="10">
    <source>
        <dbReference type="EMBL" id="RFM24994.1"/>
    </source>
</evidence>
<keyword evidence="7 8" id="KW-0998">Cell outer membrane</keyword>
<dbReference type="GO" id="GO:0009279">
    <property type="term" value="C:cell outer membrane"/>
    <property type="evidence" value="ECO:0007669"/>
    <property type="project" value="UniProtKB-SubCell"/>
</dbReference>
<evidence type="ECO:0000256" key="6">
    <source>
        <dbReference type="ARBA" id="ARBA00023136"/>
    </source>
</evidence>
<gene>
    <name evidence="10" type="ORF">D0433_02925</name>
</gene>
<organism evidence="10 11">
    <name type="scientific">Candidatus Thermochlorobacter aerophilus</name>
    <dbReference type="NCBI Taxonomy" id="1868324"/>
    <lineage>
        <taxon>Bacteria</taxon>
        <taxon>Pseudomonadati</taxon>
        <taxon>Chlorobiota</taxon>
        <taxon>Chlorobiia</taxon>
        <taxon>Chlorobiales</taxon>
        <taxon>Candidatus Thermochlorobacteriaceae</taxon>
        <taxon>Candidatus Thermochlorobacter</taxon>
    </lineage>
</organism>
<dbReference type="Pfam" id="PF00593">
    <property type="entry name" value="TonB_dep_Rec_b-barrel"/>
    <property type="match status" value="1"/>
</dbReference>
<proteinExistence type="inferred from homology"/>
<dbReference type="InterPro" id="IPR000531">
    <property type="entry name" value="Beta-barrel_TonB"/>
</dbReference>
<keyword evidence="10" id="KW-0675">Receptor</keyword>
<evidence type="ECO:0000313" key="11">
    <source>
        <dbReference type="Proteomes" id="UP000266389"/>
    </source>
</evidence>
<dbReference type="PANTHER" id="PTHR30442:SF0">
    <property type="entry name" value="FE(3+) DICITRATE TRANSPORT PROTEIN FECA"/>
    <property type="match status" value="1"/>
</dbReference>